<evidence type="ECO:0000313" key="3">
    <source>
        <dbReference type="EMBL" id="CAF4310418.1"/>
    </source>
</evidence>
<dbReference type="EMBL" id="CAJOBC010084007">
    <property type="protein sequence ID" value="CAF4310418.1"/>
    <property type="molecule type" value="Genomic_DNA"/>
</dbReference>
<proteinExistence type="predicted"/>
<name>A0A815NC28_9BILA</name>
<feature type="compositionally biased region" description="Acidic residues" evidence="1">
    <location>
        <begin position="80"/>
        <end position="94"/>
    </location>
</feature>
<protein>
    <submittedName>
        <fullName evidence="2">Uncharacterized protein</fullName>
    </submittedName>
</protein>
<feature type="region of interest" description="Disordered" evidence="1">
    <location>
        <begin position="51"/>
        <end position="112"/>
    </location>
</feature>
<keyword evidence="4" id="KW-1185">Reference proteome</keyword>
<evidence type="ECO:0000256" key="1">
    <source>
        <dbReference type="SAM" id="MobiDB-lite"/>
    </source>
</evidence>
<reference evidence="2" key="1">
    <citation type="submission" date="2021-02" db="EMBL/GenBank/DDBJ databases">
        <authorList>
            <person name="Nowell W R."/>
        </authorList>
    </citation>
    <scope>NUCLEOTIDE SEQUENCE</scope>
</reference>
<organism evidence="2 4">
    <name type="scientific">Didymodactylos carnosus</name>
    <dbReference type="NCBI Taxonomy" id="1234261"/>
    <lineage>
        <taxon>Eukaryota</taxon>
        <taxon>Metazoa</taxon>
        <taxon>Spiralia</taxon>
        <taxon>Gnathifera</taxon>
        <taxon>Rotifera</taxon>
        <taxon>Eurotatoria</taxon>
        <taxon>Bdelloidea</taxon>
        <taxon>Philodinida</taxon>
        <taxon>Philodinidae</taxon>
        <taxon>Didymodactylos</taxon>
    </lineage>
</organism>
<dbReference type="Proteomes" id="UP000681722">
    <property type="component" value="Unassembled WGS sequence"/>
</dbReference>
<sequence length="112" mass="12489">MSTWDGVVPGDGTVIIIPPGIIVYIDDARLIVNLLQIQIYGQLQIGELPCKKTPTSQQQSPQWQATQQDSRSHQAKDQNDENCVDEDEAIDINEDDKVFREIPSPSDPSDLN</sequence>
<dbReference type="AlphaFoldDB" id="A0A815NC28"/>
<feature type="compositionally biased region" description="Low complexity" evidence="1">
    <location>
        <begin position="51"/>
        <end position="68"/>
    </location>
</feature>
<evidence type="ECO:0000313" key="4">
    <source>
        <dbReference type="Proteomes" id="UP000663829"/>
    </source>
</evidence>
<accession>A0A815NC28</accession>
<evidence type="ECO:0000313" key="2">
    <source>
        <dbReference type="EMBL" id="CAF1431901.1"/>
    </source>
</evidence>
<comment type="caution">
    <text evidence="2">The sequence shown here is derived from an EMBL/GenBank/DDBJ whole genome shotgun (WGS) entry which is preliminary data.</text>
</comment>
<dbReference type="Proteomes" id="UP000663829">
    <property type="component" value="Unassembled WGS sequence"/>
</dbReference>
<dbReference type="EMBL" id="CAJNOQ010018571">
    <property type="protein sequence ID" value="CAF1431901.1"/>
    <property type="molecule type" value="Genomic_DNA"/>
</dbReference>
<feature type="compositionally biased region" description="Basic and acidic residues" evidence="1">
    <location>
        <begin position="70"/>
        <end position="79"/>
    </location>
</feature>
<gene>
    <name evidence="2" type="ORF">GPM918_LOCUS34040</name>
    <name evidence="3" type="ORF">SRO942_LOCUS34737</name>
</gene>